<keyword evidence="3" id="KW-1185">Reference proteome</keyword>
<organism evidence="1">
    <name type="scientific">Anopheles sinensis</name>
    <name type="common">Mosquito</name>
    <dbReference type="NCBI Taxonomy" id="74873"/>
    <lineage>
        <taxon>Eukaryota</taxon>
        <taxon>Metazoa</taxon>
        <taxon>Ecdysozoa</taxon>
        <taxon>Arthropoda</taxon>
        <taxon>Hexapoda</taxon>
        <taxon>Insecta</taxon>
        <taxon>Pterygota</taxon>
        <taxon>Neoptera</taxon>
        <taxon>Endopterygota</taxon>
        <taxon>Diptera</taxon>
        <taxon>Nematocera</taxon>
        <taxon>Culicoidea</taxon>
        <taxon>Culicidae</taxon>
        <taxon>Anophelinae</taxon>
        <taxon>Anopheles</taxon>
    </lineage>
</organism>
<name>A0A084W6M0_ANOSI</name>
<evidence type="ECO:0000313" key="2">
    <source>
        <dbReference type="EnsemblMetazoa" id="ASIC013822-PA"/>
    </source>
</evidence>
<dbReference type="AlphaFoldDB" id="A0A084W6M0"/>
<proteinExistence type="predicted"/>
<dbReference type="VEuPathDB" id="VectorBase:ASIC013822"/>
<dbReference type="Proteomes" id="UP000030765">
    <property type="component" value="Unassembled WGS sequence"/>
</dbReference>
<evidence type="ECO:0000313" key="1">
    <source>
        <dbReference type="EMBL" id="KFB45864.1"/>
    </source>
</evidence>
<reference evidence="1 3" key="1">
    <citation type="journal article" date="2014" name="BMC Genomics">
        <title>Genome sequence of Anopheles sinensis provides insight into genetics basis of mosquito competence for malaria parasites.</title>
        <authorList>
            <person name="Zhou D."/>
            <person name="Zhang D."/>
            <person name="Ding G."/>
            <person name="Shi L."/>
            <person name="Hou Q."/>
            <person name="Ye Y."/>
            <person name="Xu Y."/>
            <person name="Zhou H."/>
            <person name="Xiong C."/>
            <person name="Li S."/>
            <person name="Yu J."/>
            <person name="Hong S."/>
            <person name="Yu X."/>
            <person name="Zou P."/>
            <person name="Chen C."/>
            <person name="Chang X."/>
            <person name="Wang W."/>
            <person name="Lv Y."/>
            <person name="Sun Y."/>
            <person name="Ma L."/>
            <person name="Shen B."/>
            <person name="Zhu C."/>
        </authorList>
    </citation>
    <scope>NUCLEOTIDE SEQUENCE [LARGE SCALE GENOMIC DNA]</scope>
</reference>
<protein>
    <submittedName>
        <fullName evidence="1 2">Uncharacterized protein</fullName>
    </submittedName>
</protein>
<accession>A0A084W6M0</accession>
<sequence length="93" mass="10365">MSWPHLWKGVHYGTETWNAFRLPWIPSVSGRPAIGDVVIRCQTQTTPLMATDSFSVMHQDRAPKTSESTKYFSLAESSGVGVLFIPLLDVRTA</sequence>
<dbReference type="EMBL" id="ATLV01020852">
    <property type="status" value="NOT_ANNOTATED_CDS"/>
    <property type="molecule type" value="Genomic_DNA"/>
</dbReference>
<dbReference type="EMBL" id="KE525308">
    <property type="protein sequence ID" value="KFB45864.1"/>
    <property type="molecule type" value="Genomic_DNA"/>
</dbReference>
<evidence type="ECO:0000313" key="3">
    <source>
        <dbReference type="Proteomes" id="UP000030765"/>
    </source>
</evidence>
<dbReference type="EnsemblMetazoa" id="ASIC013822-RA">
    <property type="protein sequence ID" value="ASIC013822-PA"/>
    <property type="gene ID" value="ASIC013822"/>
</dbReference>
<gene>
    <name evidence="1" type="ORF">ZHAS_00013822</name>
</gene>
<reference evidence="2" key="2">
    <citation type="submission" date="2020-05" db="UniProtKB">
        <authorList>
            <consortium name="EnsemblMetazoa"/>
        </authorList>
    </citation>
    <scope>IDENTIFICATION</scope>
</reference>